<dbReference type="Pfam" id="PF06114">
    <property type="entry name" value="Peptidase_M78"/>
    <property type="match status" value="1"/>
</dbReference>
<evidence type="ECO:0000313" key="2">
    <source>
        <dbReference type="EMBL" id="SFU60418.1"/>
    </source>
</evidence>
<dbReference type="RefSeq" id="WP_074974954.1">
    <property type="nucleotide sequence ID" value="NZ_FPBZ01000009.1"/>
</dbReference>
<dbReference type="OrthoDB" id="9794834at2"/>
<dbReference type="Gene3D" id="1.10.10.2910">
    <property type="match status" value="1"/>
</dbReference>
<dbReference type="Proteomes" id="UP000182649">
    <property type="component" value="Unassembled WGS sequence"/>
</dbReference>
<reference evidence="3" key="1">
    <citation type="submission" date="2016-10" db="EMBL/GenBank/DDBJ databases">
        <authorList>
            <person name="Varghese N."/>
            <person name="Submissions S."/>
        </authorList>
    </citation>
    <scope>NUCLEOTIDE SEQUENCE [LARGE SCALE GENOMIC DNA]</scope>
    <source>
        <strain evidence="3">Nl14</strain>
    </source>
</reference>
<name>A0A1I7HI81_9PROT</name>
<feature type="domain" description="IrrE N-terminal-like" evidence="1">
    <location>
        <begin position="96"/>
        <end position="177"/>
    </location>
</feature>
<protein>
    <recommendedName>
        <fullName evidence="1">IrrE N-terminal-like domain-containing protein</fullName>
    </recommendedName>
</protein>
<evidence type="ECO:0000259" key="1">
    <source>
        <dbReference type="Pfam" id="PF06114"/>
    </source>
</evidence>
<dbReference type="EMBL" id="FPBZ01000009">
    <property type="protein sequence ID" value="SFU60418.1"/>
    <property type="molecule type" value="Genomic_DNA"/>
</dbReference>
<dbReference type="InterPro" id="IPR010359">
    <property type="entry name" value="IrrE_HExxH"/>
</dbReference>
<organism evidence="2 3">
    <name type="scientific">Nitrosospira multiformis</name>
    <dbReference type="NCBI Taxonomy" id="1231"/>
    <lineage>
        <taxon>Bacteria</taxon>
        <taxon>Pseudomonadati</taxon>
        <taxon>Pseudomonadota</taxon>
        <taxon>Betaproteobacteria</taxon>
        <taxon>Nitrosomonadales</taxon>
        <taxon>Nitrosomonadaceae</taxon>
        <taxon>Nitrosospira</taxon>
    </lineage>
</organism>
<proteinExistence type="predicted"/>
<evidence type="ECO:0000313" key="3">
    <source>
        <dbReference type="Proteomes" id="UP000182649"/>
    </source>
</evidence>
<sequence length="247" mass="28348">MNKNVPFLTKEYIERDAATLLFEYEQARGVVIAPPVPIEDIVEKHQKISIEFDDTHRLFDVPRSGAKPDILGAIFLNEPRIVIDESLDPEEYPAKEGQYRFTLGHEGGHWRLHRHLVDKNQGPSALFQREALPSFNFASSKTKTRMEWQADFYSSCLLMPPDLVLAAWNRKFPDGRPRFINPSLSARRSFVKVPLEILCDDYGPIWSETVDEALDRIARPFAEAFLVSTTAMRIRLEDLGLLLRKVP</sequence>
<gene>
    <name evidence="2" type="ORF">SAMN05216417_10997</name>
</gene>
<accession>A0A1I7HI81</accession>
<dbReference type="AlphaFoldDB" id="A0A1I7HI81"/>